<accession>A0A8J2T5P9</accession>
<evidence type="ECO:0000313" key="11">
    <source>
        <dbReference type="Proteomes" id="UP000019375"/>
    </source>
</evidence>
<evidence type="ECO:0000256" key="7">
    <source>
        <dbReference type="ARBA" id="ARBA00023306"/>
    </source>
</evidence>
<dbReference type="GO" id="GO:0033314">
    <property type="term" value="P:mitotic DNA replication checkpoint signaling"/>
    <property type="evidence" value="ECO:0007669"/>
    <property type="project" value="TreeGrafter"/>
</dbReference>
<proteinExistence type="inferred from homology"/>
<dbReference type="PANTHER" id="PTHR12172">
    <property type="entry name" value="CELL CYCLE CHECKPOINT PROTEIN RAD17"/>
    <property type="match status" value="1"/>
</dbReference>
<evidence type="ECO:0000256" key="5">
    <source>
        <dbReference type="ARBA" id="ARBA00022840"/>
    </source>
</evidence>
<dbReference type="Pfam" id="PF03215">
    <property type="entry name" value="Rad17"/>
    <property type="match status" value="1"/>
</dbReference>
<dbReference type="GO" id="GO:0003689">
    <property type="term" value="F:DNA clamp loader activity"/>
    <property type="evidence" value="ECO:0007669"/>
    <property type="project" value="TreeGrafter"/>
</dbReference>
<comment type="subcellular location">
    <subcellularLocation>
        <location evidence="1">Nucleus</location>
    </subcellularLocation>
</comment>
<evidence type="ECO:0000256" key="2">
    <source>
        <dbReference type="ARBA" id="ARBA00006168"/>
    </source>
</evidence>
<protein>
    <submittedName>
        <fullName evidence="10">BN860_11562g1_1</fullName>
    </submittedName>
</protein>
<dbReference type="EMBL" id="HG316455">
    <property type="protein sequence ID" value="CDF88494.1"/>
    <property type="molecule type" value="Genomic_DNA"/>
</dbReference>
<dbReference type="Gene3D" id="3.40.50.300">
    <property type="entry name" value="P-loop containing nucleotide triphosphate hydrolases"/>
    <property type="match status" value="1"/>
</dbReference>
<dbReference type="GO" id="GO:0000077">
    <property type="term" value="P:DNA damage checkpoint signaling"/>
    <property type="evidence" value="ECO:0007669"/>
    <property type="project" value="TreeGrafter"/>
</dbReference>
<feature type="region of interest" description="Disordered" evidence="8">
    <location>
        <begin position="1"/>
        <end position="38"/>
    </location>
</feature>
<dbReference type="OrthoDB" id="10265971at2759"/>
<evidence type="ECO:0000256" key="1">
    <source>
        <dbReference type="ARBA" id="ARBA00004123"/>
    </source>
</evidence>
<evidence type="ECO:0000256" key="4">
    <source>
        <dbReference type="ARBA" id="ARBA00022763"/>
    </source>
</evidence>
<dbReference type="GO" id="GO:0005634">
    <property type="term" value="C:nucleus"/>
    <property type="evidence" value="ECO:0007669"/>
    <property type="project" value="UniProtKB-SubCell"/>
</dbReference>
<evidence type="ECO:0000256" key="3">
    <source>
        <dbReference type="ARBA" id="ARBA00022741"/>
    </source>
</evidence>
<keyword evidence="4" id="KW-0227">DNA damage</keyword>
<comment type="similarity">
    <text evidence="2">Belongs to the rad17/RAD24 family.</text>
</comment>
<dbReference type="Pfam" id="PF25812">
    <property type="entry name" value="RAD24_helical"/>
    <property type="match status" value="1"/>
</dbReference>
<dbReference type="GO" id="GO:0003682">
    <property type="term" value="F:chromatin binding"/>
    <property type="evidence" value="ECO:0007669"/>
    <property type="project" value="TreeGrafter"/>
</dbReference>
<dbReference type="PANTHER" id="PTHR12172:SF0">
    <property type="entry name" value="CELL CYCLE CHECKPOINT PROTEIN RAD17"/>
    <property type="match status" value="1"/>
</dbReference>
<dbReference type="GO" id="GO:0006281">
    <property type="term" value="P:DNA repair"/>
    <property type="evidence" value="ECO:0007669"/>
    <property type="project" value="InterPro"/>
</dbReference>
<dbReference type="Proteomes" id="UP000019375">
    <property type="component" value="Unassembled WGS sequence"/>
</dbReference>
<gene>
    <name evidence="10" type="ORF">BN860_11562g</name>
</gene>
<name>A0A8J2T5P9_ZYGB2</name>
<keyword evidence="5" id="KW-0067">ATP-binding</keyword>
<evidence type="ECO:0000256" key="6">
    <source>
        <dbReference type="ARBA" id="ARBA00023242"/>
    </source>
</evidence>
<keyword evidence="7" id="KW-0131">Cell cycle</keyword>
<dbReference type="InterPro" id="IPR027417">
    <property type="entry name" value="P-loop_NTPase"/>
</dbReference>
<keyword evidence="3" id="KW-0547">Nucleotide-binding</keyword>
<dbReference type="InterPro" id="IPR057927">
    <property type="entry name" value="RAD24-like_helical"/>
</dbReference>
<organism evidence="10 11">
    <name type="scientific">Zygosaccharomyces bailii (strain CLIB 213 / ATCC 58445 / CBS 680 / BCRC 21525 / NBRC 1098 / NCYC 1416 / NRRL Y-2227)</name>
    <dbReference type="NCBI Taxonomy" id="1333698"/>
    <lineage>
        <taxon>Eukaryota</taxon>
        <taxon>Fungi</taxon>
        <taxon>Dikarya</taxon>
        <taxon>Ascomycota</taxon>
        <taxon>Saccharomycotina</taxon>
        <taxon>Saccharomycetes</taxon>
        <taxon>Saccharomycetales</taxon>
        <taxon>Saccharomycetaceae</taxon>
        <taxon>Zygosaccharomyces</taxon>
    </lineage>
</organism>
<sequence length="600" mass="68561">MDTHRPPGIQRSLSELSSQIKNVSPVKRRRRDKTEKRENKFEPWYMKYAPKSSNEVAVHKKKLEDVSRLFTSMLSGRDQTRIMLLTGPSGSSKSTLVSQLAKELLPRHRIGSSNARESQSSERCEDIVEYTQLGNFQDFLDEAKYRTGRNLSMVLVEDLPNVFHTDTRIAFQKALLKWLYSPEELLPPLVICLTECELENESSNGYGVDYSFTAESVLGKELLSHPKLTRIKFNPINTTLMKKHLKNVCMANRAFMSQRGRWPQKDLVVQQLASMTGDIRSAIANLQYWATSSGDVPFTTREQSLTYFHIIGKALYGSHACSDHEMVNSLMLNSKSHLSNDNFRLGLLENYCLVNGGNFGIRTAFSVIDGLSQSDLAGPLLESLEFAVRKVRHEFNTVDKTHASHSKPMFPRDWRIRQRQREFEVHCEDYTNVEFYKYNNSCSKKDLCLLLGYYGPLIRAKRNYKRNSLKHYASNLPPKAQENIMDQNNDITIVDPSIDVLERIGGAINAVDGVQDVVCTEDREKLTKHSLEHLKQLRDGKLKTLEMFQVIEEPEADAEVLQDLIEDTDVEEDDDSLYELLSQKRTTVNESLSDSDLEGL</sequence>
<dbReference type="GO" id="GO:0005524">
    <property type="term" value="F:ATP binding"/>
    <property type="evidence" value="ECO:0007669"/>
    <property type="project" value="UniProtKB-KW"/>
</dbReference>
<feature type="compositionally biased region" description="Polar residues" evidence="8">
    <location>
        <begin position="11"/>
        <end position="22"/>
    </location>
</feature>
<dbReference type="AlphaFoldDB" id="A0A8J2T5P9"/>
<dbReference type="InterPro" id="IPR004582">
    <property type="entry name" value="Checkpoint_prot_Rad17_Rad24"/>
</dbReference>
<dbReference type="SUPFAM" id="SSF52540">
    <property type="entry name" value="P-loop containing nucleoside triphosphate hydrolases"/>
    <property type="match status" value="1"/>
</dbReference>
<feature type="domain" description="Checkpoint protein RAD24-like helical bundle" evidence="9">
    <location>
        <begin position="302"/>
        <end position="419"/>
    </location>
</feature>
<keyword evidence="11" id="KW-1185">Reference proteome</keyword>
<evidence type="ECO:0000259" key="9">
    <source>
        <dbReference type="Pfam" id="PF25812"/>
    </source>
</evidence>
<keyword evidence="6" id="KW-0539">Nucleus</keyword>
<evidence type="ECO:0000313" key="10">
    <source>
        <dbReference type="EMBL" id="CDF88494.1"/>
    </source>
</evidence>
<evidence type="ECO:0000256" key="8">
    <source>
        <dbReference type="SAM" id="MobiDB-lite"/>
    </source>
</evidence>
<reference evidence="11" key="1">
    <citation type="journal article" date="2013" name="Genome Announc.">
        <title>Genome sequence of the food spoilage yeast Zygosaccharomyces bailii CLIB 213(T).</title>
        <authorList>
            <person name="Galeote V."/>
            <person name="Bigey F."/>
            <person name="Devillers H."/>
            <person name="Neuveglise C."/>
            <person name="Dequin S."/>
        </authorList>
    </citation>
    <scope>NUCLEOTIDE SEQUENCE [LARGE SCALE GENOMIC DNA]</scope>
    <source>
        <strain evidence="11">CLIB 213 / ATCC 58445 / CBS 680 / CCRC 21525 / NBRC 1098 / NCYC 1416 / NRRL Y-2227</strain>
    </source>
</reference>
<dbReference type="CDD" id="cd02019">
    <property type="entry name" value="NK"/>
    <property type="match status" value="1"/>
</dbReference>